<protein>
    <recommendedName>
        <fullName evidence="9">Major facilitator superfamily (MFS) profile domain-containing protein</fullName>
    </recommendedName>
</protein>
<keyword evidence="8" id="KW-1185">Reference proteome</keyword>
<dbReference type="PANTHER" id="PTHR23507:SF1">
    <property type="entry name" value="FI18259P1-RELATED"/>
    <property type="match status" value="1"/>
</dbReference>
<dbReference type="InterPro" id="IPR036259">
    <property type="entry name" value="MFS_trans_sf"/>
</dbReference>
<dbReference type="PANTHER" id="PTHR23507">
    <property type="entry name" value="ZGC:174356"/>
    <property type="match status" value="1"/>
</dbReference>
<proteinExistence type="predicted"/>
<reference evidence="7 8" key="1">
    <citation type="submission" date="2015-10" db="EMBL/GenBank/DDBJ databases">
        <title>Full genome of DAOMC 229536 Phialocephala scopiformis, a fungal endophyte of spruce producing the potent anti-insectan compound rugulosin.</title>
        <authorList>
            <consortium name="DOE Joint Genome Institute"/>
            <person name="Walker A.K."/>
            <person name="Frasz S.L."/>
            <person name="Seifert K.A."/>
            <person name="Miller J.D."/>
            <person name="Mondo S.J."/>
            <person name="Labutti K."/>
            <person name="Lipzen A."/>
            <person name="Dockter R."/>
            <person name="Kennedy M."/>
            <person name="Grigoriev I.V."/>
            <person name="Spatafora J.W."/>
        </authorList>
    </citation>
    <scope>NUCLEOTIDE SEQUENCE [LARGE SCALE GENOMIC DNA]</scope>
    <source>
        <strain evidence="7 8">CBS 120377</strain>
    </source>
</reference>
<evidence type="ECO:0000256" key="4">
    <source>
        <dbReference type="ARBA" id="ARBA00023136"/>
    </source>
</evidence>
<dbReference type="GO" id="GO:0022857">
    <property type="term" value="F:transmembrane transporter activity"/>
    <property type="evidence" value="ECO:0007669"/>
    <property type="project" value="TreeGrafter"/>
</dbReference>
<accession>A0A132B312</accession>
<dbReference type="Proteomes" id="UP000070700">
    <property type="component" value="Unassembled WGS sequence"/>
</dbReference>
<name>A0A132B312_MOLSC</name>
<dbReference type="AlphaFoldDB" id="A0A132B312"/>
<evidence type="ECO:0008006" key="9">
    <source>
        <dbReference type="Google" id="ProtNLM"/>
    </source>
</evidence>
<dbReference type="OrthoDB" id="194139at2759"/>
<evidence type="ECO:0000256" key="3">
    <source>
        <dbReference type="ARBA" id="ARBA00022989"/>
    </source>
</evidence>
<dbReference type="Gene3D" id="1.20.1250.20">
    <property type="entry name" value="MFS general substrate transporter like domains"/>
    <property type="match status" value="1"/>
</dbReference>
<evidence type="ECO:0000313" key="7">
    <source>
        <dbReference type="EMBL" id="KUJ06786.1"/>
    </source>
</evidence>
<feature type="transmembrane region" description="Helical" evidence="5">
    <location>
        <begin position="212"/>
        <end position="235"/>
    </location>
</feature>
<feature type="chain" id="PRO_5007287794" description="Major facilitator superfamily (MFS) profile domain-containing protein" evidence="6">
    <location>
        <begin position="23"/>
        <end position="255"/>
    </location>
</feature>
<feature type="transmembrane region" description="Helical" evidence="5">
    <location>
        <begin position="121"/>
        <end position="140"/>
    </location>
</feature>
<dbReference type="KEGG" id="psco:LY89DRAFT_678369"/>
<dbReference type="GeneID" id="28823464"/>
<keyword evidence="4 5" id="KW-0472">Membrane</keyword>
<evidence type="ECO:0000256" key="1">
    <source>
        <dbReference type="ARBA" id="ARBA00004141"/>
    </source>
</evidence>
<feature type="signal peptide" evidence="6">
    <location>
        <begin position="1"/>
        <end position="22"/>
    </location>
</feature>
<keyword evidence="6" id="KW-0732">Signal</keyword>
<evidence type="ECO:0000256" key="5">
    <source>
        <dbReference type="SAM" id="Phobius"/>
    </source>
</evidence>
<evidence type="ECO:0000313" key="8">
    <source>
        <dbReference type="Proteomes" id="UP000070700"/>
    </source>
</evidence>
<sequence>MASLFACLLLLALMPNTRDVSAVGETGHSNKSSGVRDILSPLSNINVLLVVPVFLVGIFRYTTLNILIQYASVRFGIKISTGATFYTETAIVNIFLFLFLIPQLSAYIRKKYDVRPQVIDLFLVRTSVTMMCIGCLAIGLAQSGILLPLGVFIFASGFGSRVSALSLVSYWISDDTKGTFFAAIVVFESLGHAVGDPAMQQIFASSLRLTKFWWALPFFVAAGLYLCAALSSIFIRIDAKDGDLQDAEISSADED</sequence>
<organism evidence="7 8">
    <name type="scientific">Mollisia scopiformis</name>
    <name type="common">Conifer needle endophyte fungus</name>
    <name type="synonym">Phialocephala scopiformis</name>
    <dbReference type="NCBI Taxonomy" id="149040"/>
    <lineage>
        <taxon>Eukaryota</taxon>
        <taxon>Fungi</taxon>
        <taxon>Dikarya</taxon>
        <taxon>Ascomycota</taxon>
        <taxon>Pezizomycotina</taxon>
        <taxon>Leotiomycetes</taxon>
        <taxon>Helotiales</taxon>
        <taxon>Mollisiaceae</taxon>
        <taxon>Mollisia</taxon>
    </lineage>
</organism>
<gene>
    <name evidence="7" type="ORF">LY89DRAFT_678369</name>
</gene>
<dbReference type="RefSeq" id="XP_018061141.1">
    <property type="nucleotide sequence ID" value="XM_018213738.1"/>
</dbReference>
<dbReference type="SUPFAM" id="SSF103473">
    <property type="entry name" value="MFS general substrate transporter"/>
    <property type="match status" value="1"/>
</dbReference>
<feature type="transmembrane region" description="Helical" evidence="5">
    <location>
        <begin position="147"/>
        <end position="172"/>
    </location>
</feature>
<feature type="transmembrane region" description="Helical" evidence="5">
    <location>
        <begin position="83"/>
        <end position="101"/>
    </location>
</feature>
<dbReference type="GO" id="GO:0016020">
    <property type="term" value="C:membrane"/>
    <property type="evidence" value="ECO:0007669"/>
    <property type="project" value="UniProtKB-SubCell"/>
</dbReference>
<comment type="subcellular location">
    <subcellularLocation>
        <location evidence="1">Membrane</location>
        <topology evidence="1">Multi-pass membrane protein</topology>
    </subcellularLocation>
</comment>
<evidence type="ECO:0000256" key="6">
    <source>
        <dbReference type="SAM" id="SignalP"/>
    </source>
</evidence>
<keyword evidence="3 5" id="KW-1133">Transmembrane helix</keyword>
<dbReference type="InParanoid" id="A0A132B312"/>
<keyword evidence="2 5" id="KW-0812">Transmembrane</keyword>
<dbReference type="EMBL" id="KQ947443">
    <property type="protein sequence ID" value="KUJ06786.1"/>
    <property type="molecule type" value="Genomic_DNA"/>
</dbReference>
<feature type="transmembrane region" description="Helical" evidence="5">
    <location>
        <begin position="38"/>
        <end position="62"/>
    </location>
</feature>
<evidence type="ECO:0000256" key="2">
    <source>
        <dbReference type="ARBA" id="ARBA00022692"/>
    </source>
</evidence>